<accession>A0A1I8HXG2</accession>
<dbReference type="AlphaFoldDB" id="A0A1I8HXG2"/>
<evidence type="ECO:0000256" key="1">
    <source>
        <dbReference type="SAM" id="Phobius"/>
    </source>
</evidence>
<organism evidence="2 3">
    <name type="scientific">Macrostomum lignano</name>
    <dbReference type="NCBI Taxonomy" id="282301"/>
    <lineage>
        <taxon>Eukaryota</taxon>
        <taxon>Metazoa</taxon>
        <taxon>Spiralia</taxon>
        <taxon>Lophotrochozoa</taxon>
        <taxon>Platyhelminthes</taxon>
        <taxon>Rhabditophora</taxon>
        <taxon>Macrostomorpha</taxon>
        <taxon>Macrostomida</taxon>
        <taxon>Macrostomidae</taxon>
        <taxon>Macrostomum</taxon>
    </lineage>
</organism>
<reference evidence="3" key="1">
    <citation type="submission" date="2016-11" db="UniProtKB">
        <authorList>
            <consortium name="WormBaseParasite"/>
        </authorList>
    </citation>
    <scope>IDENTIFICATION</scope>
</reference>
<evidence type="ECO:0000313" key="3">
    <source>
        <dbReference type="WBParaSite" id="maker-uti_cns_0008621-snap-gene-0.2-mRNA-1"/>
    </source>
</evidence>
<feature type="transmembrane region" description="Helical" evidence="1">
    <location>
        <begin position="70"/>
        <end position="92"/>
    </location>
</feature>
<keyword evidence="1" id="KW-0812">Transmembrane</keyword>
<proteinExistence type="predicted"/>
<keyword evidence="1" id="KW-0472">Membrane</keyword>
<sequence length="202" mass="22759">VLAPWLYSAHVHFYPGDLKIRENARPCVVRDWRSQSRVTFVLRSPAGDCKRTEIAKPNTEKMKLWVITKLIVASATIAAVAVLMAASAAASFDNPEQEDRSSTPVIPDYSNLPLHQEAVYKRGIELPGNIHCCVNGIAGCCRRKRRIRRRRSFDDQLEFDANQLPSQRRFLRFLSLLGFSAAADCSLRLWISVTRSTNACGR</sequence>
<dbReference type="Proteomes" id="UP000095280">
    <property type="component" value="Unplaced"/>
</dbReference>
<name>A0A1I8HXG2_9PLAT</name>
<dbReference type="WBParaSite" id="maker-uti_cns_0008621-snap-gene-0.2-mRNA-1">
    <property type="protein sequence ID" value="maker-uti_cns_0008621-snap-gene-0.2-mRNA-1"/>
    <property type="gene ID" value="maker-uti_cns_0008621-snap-gene-0.2"/>
</dbReference>
<keyword evidence="2" id="KW-1185">Reference proteome</keyword>
<evidence type="ECO:0000313" key="2">
    <source>
        <dbReference type="Proteomes" id="UP000095280"/>
    </source>
</evidence>
<protein>
    <submittedName>
        <fullName evidence="3">Transmembrane protein</fullName>
    </submittedName>
</protein>
<keyword evidence="1" id="KW-1133">Transmembrane helix</keyword>